<name>A0ABR1IN31_9AGAR</name>
<comment type="caution">
    <text evidence="2">The sequence shown here is derived from an EMBL/GenBank/DDBJ whole genome shotgun (WGS) entry which is preliminary data.</text>
</comment>
<organism evidence="2 3">
    <name type="scientific">Marasmiellus scandens</name>
    <dbReference type="NCBI Taxonomy" id="2682957"/>
    <lineage>
        <taxon>Eukaryota</taxon>
        <taxon>Fungi</taxon>
        <taxon>Dikarya</taxon>
        <taxon>Basidiomycota</taxon>
        <taxon>Agaricomycotina</taxon>
        <taxon>Agaricomycetes</taxon>
        <taxon>Agaricomycetidae</taxon>
        <taxon>Agaricales</taxon>
        <taxon>Marasmiineae</taxon>
        <taxon>Omphalotaceae</taxon>
        <taxon>Marasmiellus</taxon>
    </lineage>
</organism>
<feature type="compositionally biased region" description="Acidic residues" evidence="1">
    <location>
        <begin position="437"/>
        <end position="461"/>
    </location>
</feature>
<evidence type="ECO:0000313" key="2">
    <source>
        <dbReference type="EMBL" id="KAK7434991.1"/>
    </source>
</evidence>
<feature type="region of interest" description="Disordered" evidence="1">
    <location>
        <begin position="391"/>
        <end position="487"/>
    </location>
</feature>
<dbReference type="EMBL" id="JBANRG010000113">
    <property type="protein sequence ID" value="KAK7434991.1"/>
    <property type="molecule type" value="Genomic_DNA"/>
</dbReference>
<sequence length="578" mass="64669">MATSPDSQGPEHPSSAAADPKSKPTEAVATGKTCSSSRPQPRERKKHGNKGNFTGKQLCYLRRNYLGGFERTKREKEYSVLELCWTHDSDGPSVLKEATPASAGISQEEFDALVEKQNSARNEIMLEGKKQLKGWFHRQTGKAKTVAGAGVFLDLIKGLCRVHAAPHRPTVYKFYMNHPDYVDKCRVAFQEKWKTAGLPSNKWLDFQCKVACTLLKEEDEETQERITMEAQAEHERNLAAYKELVNGDKLSLDGLAKYGELPKEICCENLTRVMAPLLEILCVVTDMPMVFIAGRPPAPGAGVDDFELVTVSAGTTVGPDPKKFEDFNREAFTKHVIGQFMLFLLKTVKDANANDIHVNDDTVARTVAKAAQNTSDASTDLLDNPSLLAMSDNEAEGTSNKTGDKTGDKTSGRPMPSRQKEGPARKAEKRTNRLEPGSEDEDEEEEDWVNPDGDKEDDEPPENVQMEPEVQQQRPRPKPRLCTTTPTLPDSFVLHKETKCYLDQMEAEERRAALREIRGHSRADFEWNNNIYRTAYYTGASSSYKPIPTRAMYHTISNPSLSDTTRATYYFVANLSYK</sequence>
<keyword evidence="3" id="KW-1185">Reference proteome</keyword>
<accession>A0ABR1IN31</accession>
<dbReference type="Proteomes" id="UP001498398">
    <property type="component" value="Unassembled WGS sequence"/>
</dbReference>
<evidence type="ECO:0000313" key="3">
    <source>
        <dbReference type="Proteomes" id="UP001498398"/>
    </source>
</evidence>
<reference evidence="2 3" key="1">
    <citation type="submission" date="2024-01" db="EMBL/GenBank/DDBJ databases">
        <title>A draft genome for the cacao thread blight pathogen Marasmiellus scandens.</title>
        <authorList>
            <person name="Baruah I.K."/>
            <person name="Leung J."/>
            <person name="Bukari Y."/>
            <person name="Amoako-Attah I."/>
            <person name="Meinhardt L.W."/>
            <person name="Bailey B.A."/>
            <person name="Cohen S.P."/>
        </authorList>
    </citation>
    <scope>NUCLEOTIDE SEQUENCE [LARGE SCALE GENOMIC DNA]</scope>
    <source>
        <strain evidence="2 3">GH-19</strain>
    </source>
</reference>
<protein>
    <submittedName>
        <fullName evidence="2">Uncharacterized protein</fullName>
    </submittedName>
</protein>
<feature type="region of interest" description="Disordered" evidence="1">
    <location>
        <begin position="1"/>
        <end position="53"/>
    </location>
</feature>
<proteinExistence type="predicted"/>
<feature type="compositionally biased region" description="Basic and acidic residues" evidence="1">
    <location>
        <begin position="402"/>
        <end position="411"/>
    </location>
</feature>
<feature type="compositionally biased region" description="Basic and acidic residues" evidence="1">
    <location>
        <begin position="418"/>
        <end position="433"/>
    </location>
</feature>
<evidence type="ECO:0000256" key="1">
    <source>
        <dbReference type="SAM" id="MobiDB-lite"/>
    </source>
</evidence>
<gene>
    <name evidence="2" type="ORF">VKT23_019897</name>
</gene>